<evidence type="ECO:0000256" key="1">
    <source>
        <dbReference type="ARBA" id="ARBA00022729"/>
    </source>
</evidence>
<dbReference type="EMBL" id="JAVIZX010000001">
    <property type="protein sequence ID" value="MDR6214502.1"/>
    <property type="molecule type" value="Genomic_DNA"/>
</dbReference>
<dbReference type="Pfam" id="PF03480">
    <property type="entry name" value="DctP"/>
    <property type="match status" value="1"/>
</dbReference>
<dbReference type="PANTHER" id="PTHR33376">
    <property type="match status" value="1"/>
</dbReference>
<keyword evidence="1 3" id="KW-0732">Signal</keyword>
<protein>
    <submittedName>
        <fullName evidence="4">TRAP-type C4-dicarboxylate transport system substrate-binding protein</fullName>
    </submittedName>
</protein>
<evidence type="ECO:0000313" key="4">
    <source>
        <dbReference type="EMBL" id="MDR6214502.1"/>
    </source>
</evidence>
<comment type="caution">
    <text evidence="4">The sequence shown here is derived from an EMBL/GenBank/DDBJ whole genome shotgun (WGS) entry which is preliminary data.</text>
</comment>
<feature type="region of interest" description="Disordered" evidence="2">
    <location>
        <begin position="36"/>
        <end position="58"/>
    </location>
</feature>
<evidence type="ECO:0000256" key="3">
    <source>
        <dbReference type="SAM" id="SignalP"/>
    </source>
</evidence>
<organism evidence="4 5">
    <name type="scientific">Paracidovorax wautersii</name>
    <dbReference type="NCBI Taxonomy" id="1177982"/>
    <lineage>
        <taxon>Bacteria</taxon>
        <taxon>Pseudomonadati</taxon>
        <taxon>Pseudomonadota</taxon>
        <taxon>Betaproteobacteria</taxon>
        <taxon>Burkholderiales</taxon>
        <taxon>Comamonadaceae</taxon>
        <taxon>Paracidovorax</taxon>
    </lineage>
</organism>
<dbReference type="Proteomes" id="UP001267710">
    <property type="component" value="Unassembled WGS sequence"/>
</dbReference>
<evidence type="ECO:0000313" key="5">
    <source>
        <dbReference type="Proteomes" id="UP001267710"/>
    </source>
</evidence>
<sequence length="386" mass="40859">MPMQPHLFLVLRRLCVGAALLVLSAGMGPAAAQTAPTASQAMPARPSASRAAPGPAAASPAPVRLRVVGGLAAITQYTQLEGPFWSRDLAQLSGGRYSADVVPFDRAGVPGMEMLRLLQLGVVPLGTTLMSSLSAQYPQYTAADLPGLNPSIAALRATVAATRPYLEKVLREEHDVELLAIYTYPAQVLFCKRAMAQLSDLAGRRIRVSSAAQADFIAAVGGVPVLTSFAQMRSSLESGETECVVTGAMSGNTLGLHTVTTHLYPMPLTWGLALFGANRAAWNAMPPDLRRLLRAELPKLEAAIWASAEQETAEGIACNTGTSACAQGSRGSMVLVPVSAADDRRRQALLRTAVLPRWMRRCTVRCADVWAATIGPVQGIEAPRQP</sequence>
<evidence type="ECO:0000256" key="2">
    <source>
        <dbReference type="SAM" id="MobiDB-lite"/>
    </source>
</evidence>
<dbReference type="PANTHER" id="PTHR33376:SF4">
    <property type="entry name" value="SIALIC ACID-BINDING PERIPLASMIC PROTEIN SIAP"/>
    <property type="match status" value="1"/>
</dbReference>
<dbReference type="InterPro" id="IPR038404">
    <property type="entry name" value="TRAP_DctP_sf"/>
</dbReference>
<gene>
    <name evidence="4" type="ORF">QE399_002191</name>
</gene>
<dbReference type="Gene3D" id="3.40.190.170">
    <property type="entry name" value="Bacterial extracellular solute-binding protein, family 7"/>
    <property type="match status" value="1"/>
</dbReference>
<feature type="signal peptide" evidence="3">
    <location>
        <begin position="1"/>
        <end position="32"/>
    </location>
</feature>
<name>A0ABU1ICJ0_9BURK</name>
<accession>A0ABU1ICJ0</accession>
<dbReference type="NCBIfam" id="NF037995">
    <property type="entry name" value="TRAP_S1"/>
    <property type="match status" value="1"/>
</dbReference>
<feature type="chain" id="PRO_5046824828" evidence="3">
    <location>
        <begin position="33"/>
        <end position="386"/>
    </location>
</feature>
<proteinExistence type="predicted"/>
<dbReference type="CDD" id="cd13602">
    <property type="entry name" value="PBP2_TRAP_BpDctp6_7"/>
    <property type="match status" value="1"/>
</dbReference>
<dbReference type="InterPro" id="IPR018389">
    <property type="entry name" value="DctP_fam"/>
</dbReference>
<reference evidence="4 5" key="1">
    <citation type="submission" date="2023-08" db="EMBL/GenBank/DDBJ databases">
        <title>Functional and genomic diversity of the sorghum phyllosphere microbiome.</title>
        <authorList>
            <person name="Shade A."/>
        </authorList>
    </citation>
    <scope>NUCLEOTIDE SEQUENCE [LARGE SCALE GENOMIC DNA]</scope>
    <source>
        <strain evidence="4 5">SORGH_AS_0335</strain>
    </source>
</reference>
<keyword evidence="5" id="KW-1185">Reference proteome</keyword>